<evidence type="ECO:0008006" key="3">
    <source>
        <dbReference type="Google" id="ProtNLM"/>
    </source>
</evidence>
<organism evidence="2">
    <name type="scientific">hydrothermal vent metagenome</name>
    <dbReference type="NCBI Taxonomy" id="652676"/>
    <lineage>
        <taxon>unclassified sequences</taxon>
        <taxon>metagenomes</taxon>
        <taxon>ecological metagenomes</taxon>
    </lineage>
</organism>
<dbReference type="InterPro" id="IPR025065">
    <property type="entry name" value="DUF4006"/>
</dbReference>
<dbReference type="EMBL" id="FPHH01000064">
    <property type="protein sequence ID" value="SFV62117.1"/>
    <property type="molecule type" value="Genomic_DNA"/>
</dbReference>
<gene>
    <name evidence="2" type="ORF">MNB_SM-5-857</name>
</gene>
<reference evidence="2" key="1">
    <citation type="submission" date="2016-10" db="EMBL/GenBank/DDBJ databases">
        <authorList>
            <person name="de Groot N.N."/>
        </authorList>
    </citation>
    <scope>NUCLEOTIDE SEQUENCE</scope>
</reference>
<name>A0A1W1C8N1_9ZZZZ</name>
<protein>
    <recommendedName>
        <fullName evidence="3">DUF4006 domain-containing protein</fullName>
    </recommendedName>
</protein>
<keyword evidence="1" id="KW-0472">Membrane</keyword>
<keyword evidence="1" id="KW-1133">Transmembrane helix</keyword>
<dbReference type="AlphaFoldDB" id="A0A1W1C8N1"/>
<evidence type="ECO:0000256" key="1">
    <source>
        <dbReference type="SAM" id="Phobius"/>
    </source>
</evidence>
<keyword evidence="1" id="KW-0812">Transmembrane</keyword>
<proteinExistence type="predicted"/>
<evidence type="ECO:0000313" key="2">
    <source>
        <dbReference type="EMBL" id="SFV62117.1"/>
    </source>
</evidence>
<dbReference type="Pfam" id="PF13179">
    <property type="entry name" value="DUF4006"/>
    <property type="match status" value="1"/>
</dbReference>
<feature type="transmembrane region" description="Helical" evidence="1">
    <location>
        <begin position="12"/>
        <end position="32"/>
    </location>
</feature>
<accession>A0A1W1C8N1</accession>
<sequence>MNETRNVWALDGLTGGLIATALLLSILAFLSVKAMSAQHNHATDYYKIKDEKNIKRISTDNYKHIVTVNVK</sequence>